<dbReference type="Pfam" id="PF03851">
    <property type="entry name" value="UvdE"/>
    <property type="match status" value="1"/>
</dbReference>
<keyword evidence="2" id="KW-0255">Endonuclease</keyword>
<protein>
    <submittedName>
        <fullName evidence="7">Uncharacterized protein</fullName>
    </submittedName>
</protein>
<evidence type="ECO:0000256" key="6">
    <source>
        <dbReference type="ARBA" id="ARBA00023204"/>
    </source>
</evidence>
<keyword evidence="5" id="KW-0378">Hydrolase</keyword>
<keyword evidence="6" id="KW-0234">DNA repair</keyword>
<dbReference type="InterPro" id="IPR004601">
    <property type="entry name" value="UvdE"/>
</dbReference>
<evidence type="ECO:0000256" key="5">
    <source>
        <dbReference type="ARBA" id="ARBA00022801"/>
    </source>
</evidence>
<dbReference type="Proteomes" id="UP001314263">
    <property type="component" value="Unassembled WGS sequence"/>
</dbReference>
<sequence length="338" mass="38365">MPTEVASEGGPEQTPSFPIINLGYCCLNSTLRERKPSVHTNRTCIKKTFVEKGLAHVSRLALQNVTDLSEVIRWNEEHGIRLFRISSDMFPFWSEYALSDLPDYPAICEALRFAGDLARQHDHRLTYHPGPYIVLGTPRDDVATKSIIELDHHSQVLDLMGYEPSYHNKINVHVRGVYDSKIKAMDRFCDRFHRLSEGCRKRLTVENDDTPNAYSVDDLLYLHGKIGIPIVFDIHHARFCRGTMSSEEAFHAAIKTWPPGIRPIVHYSESQEGRKPLAHSDFVDGPIAFYGCEDQVDCHIECKAKDKALLRYRNSAQPCWQRILNPGQPAPLSGVSTP</sequence>
<dbReference type="NCBIfam" id="TIGR00629">
    <property type="entry name" value="uvde"/>
    <property type="match status" value="1"/>
</dbReference>
<comment type="caution">
    <text evidence="7">The sequence shown here is derived from an EMBL/GenBank/DDBJ whole genome shotgun (WGS) entry which is preliminary data.</text>
</comment>
<keyword evidence="4" id="KW-0228">DNA excision</keyword>
<keyword evidence="3" id="KW-0227">DNA damage</keyword>
<dbReference type="GO" id="GO:0004519">
    <property type="term" value="F:endonuclease activity"/>
    <property type="evidence" value="ECO:0007669"/>
    <property type="project" value="UniProtKB-KW"/>
</dbReference>
<evidence type="ECO:0000313" key="7">
    <source>
        <dbReference type="EMBL" id="CAK0778689.1"/>
    </source>
</evidence>
<reference evidence="7 8" key="1">
    <citation type="submission" date="2023-10" db="EMBL/GenBank/DDBJ databases">
        <authorList>
            <person name="Maclean D."/>
            <person name="Macfadyen A."/>
        </authorList>
    </citation>
    <scope>NUCLEOTIDE SEQUENCE [LARGE SCALE GENOMIC DNA]</scope>
</reference>
<keyword evidence="1" id="KW-0540">Nuclease</keyword>
<dbReference type="EMBL" id="CAUYUE010000005">
    <property type="protein sequence ID" value="CAK0778689.1"/>
    <property type="molecule type" value="Genomic_DNA"/>
</dbReference>
<evidence type="ECO:0000256" key="4">
    <source>
        <dbReference type="ARBA" id="ARBA00022769"/>
    </source>
</evidence>
<gene>
    <name evidence="7" type="ORF">CVIRNUC_004634</name>
</gene>
<dbReference type="GO" id="GO:0006289">
    <property type="term" value="P:nucleotide-excision repair"/>
    <property type="evidence" value="ECO:0007669"/>
    <property type="project" value="InterPro"/>
</dbReference>
<dbReference type="InterPro" id="IPR036237">
    <property type="entry name" value="Xyl_isomerase-like_sf"/>
</dbReference>
<dbReference type="PANTHER" id="PTHR31290">
    <property type="entry name" value="UV-DAMAGE ENDONUCLEASE"/>
    <property type="match status" value="1"/>
</dbReference>
<dbReference type="PANTHER" id="PTHR31290:SF5">
    <property type="entry name" value="UV-DAMAGE ENDONUCLEASE"/>
    <property type="match status" value="1"/>
</dbReference>
<evidence type="ECO:0000256" key="2">
    <source>
        <dbReference type="ARBA" id="ARBA00022759"/>
    </source>
</evidence>
<keyword evidence="8" id="KW-1185">Reference proteome</keyword>
<dbReference type="SUPFAM" id="SSF51658">
    <property type="entry name" value="Xylose isomerase-like"/>
    <property type="match status" value="1"/>
</dbReference>
<evidence type="ECO:0000256" key="3">
    <source>
        <dbReference type="ARBA" id="ARBA00022763"/>
    </source>
</evidence>
<evidence type="ECO:0000256" key="1">
    <source>
        <dbReference type="ARBA" id="ARBA00022722"/>
    </source>
</evidence>
<proteinExistence type="predicted"/>
<organism evidence="7 8">
    <name type="scientific">Coccomyxa viridis</name>
    <dbReference type="NCBI Taxonomy" id="1274662"/>
    <lineage>
        <taxon>Eukaryota</taxon>
        <taxon>Viridiplantae</taxon>
        <taxon>Chlorophyta</taxon>
        <taxon>core chlorophytes</taxon>
        <taxon>Trebouxiophyceae</taxon>
        <taxon>Trebouxiophyceae incertae sedis</taxon>
        <taxon>Coccomyxaceae</taxon>
        <taxon>Coccomyxa</taxon>
    </lineage>
</organism>
<name>A0AAV1I6A5_9CHLO</name>
<dbReference type="GO" id="GO:0009411">
    <property type="term" value="P:response to UV"/>
    <property type="evidence" value="ECO:0007669"/>
    <property type="project" value="InterPro"/>
</dbReference>
<dbReference type="GO" id="GO:0016787">
    <property type="term" value="F:hydrolase activity"/>
    <property type="evidence" value="ECO:0007669"/>
    <property type="project" value="UniProtKB-KW"/>
</dbReference>
<dbReference type="AlphaFoldDB" id="A0AAV1I6A5"/>
<accession>A0AAV1I6A5</accession>
<evidence type="ECO:0000313" key="8">
    <source>
        <dbReference type="Proteomes" id="UP001314263"/>
    </source>
</evidence>
<dbReference type="Gene3D" id="3.20.20.150">
    <property type="entry name" value="Divalent-metal-dependent TIM barrel enzymes"/>
    <property type="match status" value="1"/>
</dbReference>